<proteinExistence type="predicted"/>
<feature type="chain" id="PRO_5015744281" evidence="1">
    <location>
        <begin position="26"/>
        <end position="209"/>
    </location>
</feature>
<dbReference type="PANTHER" id="PTHR36573:SF1">
    <property type="entry name" value="INTERMEMBRANE PHOSPHOLIPID TRANSPORT SYSTEM BINDING PROTEIN MLAC"/>
    <property type="match status" value="1"/>
</dbReference>
<dbReference type="Proteomes" id="UP000245474">
    <property type="component" value="Unassembled WGS sequence"/>
</dbReference>
<dbReference type="RefSeq" id="WP_109675990.1">
    <property type="nucleotide sequence ID" value="NZ_CP086615.1"/>
</dbReference>
<protein>
    <submittedName>
        <fullName evidence="2">Toluene tolerance protein</fullName>
    </submittedName>
</protein>
<dbReference type="AlphaFoldDB" id="A0A2U2N7Z3"/>
<keyword evidence="1" id="KW-0732">Signal</keyword>
<dbReference type="Gene3D" id="3.10.450.710">
    <property type="entry name" value="Tgt2/MlaC"/>
    <property type="match status" value="1"/>
</dbReference>
<evidence type="ECO:0000313" key="2">
    <source>
        <dbReference type="EMBL" id="PWG65197.1"/>
    </source>
</evidence>
<evidence type="ECO:0000256" key="1">
    <source>
        <dbReference type="SAM" id="SignalP"/>
    </source>
</evidence>
<sequence length="209" mass="23598">MRILTVPALGLALALGLVLGSGAMADAGDPRDMVRETTREVLTALDENRERIEGDPRAVYELVGDIVLPRFDFELMSRFVLARNWRTASEAQREQFTEAFRQLLVRTYARALAEYSGEEEVRIPSQRIDTSRDRVTVKTEIVQPGGPPIPVDYTLLRQEDDWRVFDVTIEGVSLVQNYRSQFDGVVRREGMDALIEQLASRNREVGEGG</sequence>
<dbReference type="Pfam" id="PF05494">
    <property type="entry name" value="MlaC"/>
    <property type="match status" value="1"/>
</dbReference>
<keyword evidence="3" id="KW-1185">Reference proteome</keyword>
<dbReference type="PANTHER" id="PTHR36573">
    <property type="entry name" value="INTERMEMBRANE PHOSPHOLIPID TRANSPORT SYSTEM BINDING PROTEIN MLAC"/>
    <property type="match status" value="1"/>
</dbReference>
<dbReference type="OrthoDB" id="9787053at2"/>
<organism evidence="2 3">
    <name type="scientific">Sediminicurvatus halobius</name>
    <dbReference type="NCBI Taxonomy" id="2182432"/>
    <lineage>
        <taxon>Bacteria</taxon>
        <taxon>Pseudomonadati</taxon>
        <taxon>Pseudomonadota</taxon>
        <taxon>Gammaproteobacteria</taxon>
        <taxon>Chromatiales</taxon>
        <taxon>Ectothiorhodospiraceae</taxon>
        <taxon>Sediminicurvatus</taxon>
    </lineage>
</organism>
<evidence type="ECO:0000313" key="3">
    <source>
        <dbReference type="Proteomes" id="UP000245474"/>
    </source>
</evidence>
<name>A0A2U2N7Z3_9GAMM</name>
<gene>
    <name evidence="2" type="ORF">DEM34_02685</name>
</gene>
<dbReference type="InterPro" id="IPR008869">
    <property type="entry name" value="MlaC/ttg2D"/>
</dbReference>
<dbReference type="PIRSF" id="PIRSF004649">
    <property type="entry name" value="MlaC"/>
    <property type="match status" value="1"/>
</dbReference>
<comment type="caution">
    <text evidence="2">The sequence shown here is derived from an EMBL/GenBank/DDBJ whole genome shotgun (WGS) entry which is preliminary data.</text>
</comment>
<feature type="signal peptide" evidence="1">
    <location>
        <begin position="1"/>
        <end position="25"/>
    </location>
</feature>
<reference evidence="2 3" key="1">
    <citation type="submission" date="2018-05" db="EMBL/GenBank/DDBJ databases">
        <title>Spiribacter halobius sp. nov., a moderately halophilic bacterium isolated from marine solar saltern.</title>
        <authorList>
            <person name="Zheng W.-S."/>
            <person name="Lu D.-C."/>
            <person name="Du Z.-J."/>
        </authorList>
    </citation>
    <scope>NUCLEOTIDE SEQUENCE [LARGE SCALE GENOMIC DNA]</scope>
    <source>
        <strain evidence="2 3">E85</strain>
    </source>
</reference>
<dbReference type="InterPro" id="IPR042245">
    <property type="entry name" value="Tgt2/MlaC_sf"/>
</dbReference>
<accession>A0A2U2N7Z3</accession>
<dbReference type="EMBL" id="QFFI01000003">
    <property type="protein sequence ID" value="PWG65197.1"/>
    <property type="molecule type" value="Genomic_DNA"/>
</dbReference>